<dbReference type="Proteomes" id="UP001154265">
    <property type="component" value="Unassembled WGS sequence"/>
</dbReference>
<feature type="transmembrane region" description="Helical" evidence="6">
    <location>
        <begin position="110"/>
        <end position="132"/>
    </location>
</feature>
<dbReference type="Gene3D" id="1.20.1510.10">
    <property type="entry name" value="Cation efflux protein transmembrane domain"/>
    <property type="match status" value="1"/>
</dbReference>
<evidence type="ECO:0000256" key="6">
    <source>
        <dbReference type="SAM" id="Phobius"/>
    </source>
</evidence>
<dbReference type="EMBL" id="JAKKUT010000002">
    <property type="protein sequence ID" value="MDG2991037.1"/>
    <property type="molecule type" value="Genomic_DNA"/>
</dbReference>
<organism evidence="8 9">
    <name type="scientific">Candidatus Synechococcus calcipolaris G9</name>
    <dbReference type="NCBI Taxonomy" id="1497997"/>
    <lineage>
        <taxon>Bacteria</taxon>
        <taxon>Bacillati</taxon>
        <taxon>Cyanobacteriota</taxon>
        <taxon>Cyanophyceae</taxon>
        <taxon>Synechococcales</taxon>
        <taxon>Synechococcaceae</taxon>
        <taxon>Synechococcus</taxon>
    </lineage>
</organism>
<evidence type="ECO:0000256" key="3">
    <source>
        <dbReference type="ARBA" id="ARBA00022692"/>
    </source>
</evidence>
<protein>
    <submittedName>
        <fullName evidence="8">Cation transporter</fullName>
    </submittedName>
</protein>
<evidence type="ECO:0000313" key="9">
    <source>
        <dbReference type="Proteomes" id="UP001154265"/>
    </source>
</evidence>
<feature type="transmembrane region" description="Helical" evidence="6">
    <location>
        <begin position="180"/>
        <end position="201"/>
    </location>
</feature>
<reference evidence="8" key="1">
    <citation type="journal article" date="2022" name="Genome Biol. Evol.">
        <title>A New Gene Family Diagnostic for Intracellular Biomineralization of Amorphous Ca Carbonates by Cyanobacteria.</title>
        <authorList>
            <person name="Benzerara K."/>
            <person name="Duprat E."/>
            <person name="Bitard-Feildel T."/>
            <person name="Caumes G."/>
            <person name="Cassier-Chauvat C."/>
            <person name="Chauvat F."/>
            <person name="Dezi M."/>
            <person name="Diop S.I."/>
            <person name="Gaschignard G."/>
            <person name="Gorgen S."/>
            <person name="Gugger M."/>
            <person name="Lopez-Garcia P."/>
            <person name="Millet M."/>
            <person name="Skouri-Panet F."/>
            <person name="Moreira D."/>
            <person name="Callebaut I."/>
        </authorList>
    </citation>
    <scope>NUCLEOTIDE SEQUENCE</scope>
    <source>
        <strain evidence="8">G9</strain>
    </source>
</reference>
<feature type="transmembrane region" description="Helical" evidence="6">
    <location>
        <begin position="42"/>
        <end position="61"/>
    </location>
</feature>
<evidence type="ECO:0000256" key="4">
    <source>
        <dbReference type="ARBA" id="ARBA00022989"/>
    </source>
</evidence>
<gene>
    <name evidence="8" type="ORF">L3556_08880</name>
</gene>
<evidence type="ECO:0000256" key="1">
    <source>
        <dbReference type="ARBA" id="ARBA00004141"/>
    </source>
</evidence>
<feature type="transmembrane region" description="Helical" evidence="6">
    <location>
        <begin position="152"/>
        <end position="174"/>
    </location>
</feature>
<proteinExistence type="predicted"/>
<keyword evidence="2" id="KW-0813">Transport</keyword>
<keyword evidence="5 6" id="KW-0472">Membrane</keyword>
<dbReference type="InterPro" id="IPR027469">
    <property type="entry name" value="Cation_efflux_TMD_sf"/>
</dbReference>
<dbReference type="Pfam" id="PF01545">
    <property type="entry name" value="Cation_efflux"/>
    <property type="match status" value="1"/>
</dbReference>
<feature type="domain" description="Cation efflux protein transmembrane" evidence="7">
    <location>
        <begin position="12"/>
        <end position="212"/>
    </location>
</feature>
<reference evidence="8" key="2">
    <citation type="submission" date="2022-01" db="EMBL/GenBank/DDBJ databases">
        <authorList>
            <person name="Zivanovic Y."/>
            <person name="Moreira D."/>
            <person name="Lopez-Garcia P."/>
        </authorList>
    </citation>
    <scope>NUCLEOTIDE SEQUENCE</scope>
    <source>
        <strain evidence="8">G9</strain>
    </source>
</reference>
<sequence>MDAHGQENMALRVSTIGTGCLALLGIGFSLFINSDAILLDAFYNALSFVMSLGTLWVTWLIQQPENQLFQFGYMGFVPLTNILKGLLVSIVSLFAGFSAVQAIIAGGRAVNATLAIIYSVIAATTCLLITLYQWKVNQKAQSILLQVDIKNWLLNGLISLSVGLAFTIAGWIQNTPLAGLVPYIDSILVLIVAGLTLPMPLKVVILNLRQLLWGAPSSERQTQIKSSFDQLISALPYQHIWVRTAEMGKFVYIHAYWLLPEELSFTLPELDQMRSQVTHALQKDIPGLEVDIIFTQDEESIAIINKSTCLQWLQNVS</sequence>
<feature type="transmembrane region" description="Helical" evidence="6">
    <location>
        <begin position="9"/>
        <end position="30"/>
    </location>
</feature>
<name>A0ABT6EZN7_9SYNE</name>
<evidence type="ECO:0000313" key="8">
    <source>
        <dbReference type="EMBL" id="MDG2991037.1"/>
    </source>
</evidence>
<keyword evidence="3 6" id="KW-0812">Transmembrane</keyword>
<dbReference type="PANTHER" id="PTHR43840:SF15">
    <property type="entry name" value="MITOCHONDRIAL METAL TRANSPORTER 1-RELATED"/>
    <property type="match status" value="1"/>
</dbReference>
<dbReference type="InterPro" id="IPR058533">
    <property type="entry name" value="Cation_efflux_TM"/>
</dbReference>
<keyword evidence="9" id="KW-1185">Reference proteome</keyword>
<comment type="caution">
    <text evidence="8">The sequence shown here is derived from an EMBL/GenBank/DDBJ whole genome shotgun (WGS) entry which is preliminary data.</text>
</comment>
<evidence type="ECO:0000259" key="7">
    <source>
        <dbReference type="Pfam" id="PF01545"/>
    </source>
</evidence>
<dbReference type="RefSeq" id="WP_277866919.1">
    <property type="nucleotide sequence ID" value="NZ_JAKKUT010000002.1"/>
</dbReference>
<dbReference type="SUPFAM" id="SSF161111">
    <property type="entry name" value="Cation efflux protein transmembrane domain-like"/>
    <property type="match status" value="1"/>
</dbReference>
<evidence type="ECO:0000256" key="5">
    <source>
        <dbReference type="ARBA" id="ARBA00023136"/>
    </source>
</evidence>
<accession>A0ABT6EZN7</accession>
<evidence type="ECO:0000256" key="2">
    <source>
        <dbReference type="ARBA" id="ARBA00022448"/>
    </source>
</evidence>
<keyword evidence="4 6" id="KW-1133">Transmembrane helix</keyword>
<dbReference type="PANTHER" id="PTHR43840">
    <property type="entry name" value="MITOCHONDRIAL METAL TRANSPORTER 1-RELATED"/>
    <property type="match status" value="1"/>
</dbReference>
<feature type="transmembrane region" description="Helical" evidence="6">
    <location>
        <begin position="82"/>
        <end position="104"/>
    </location>
</feature>
<comment type="subcellular location">
    <subcellularLocation>
        <location evidence="1">Membrane</location>
        <topology evidence="1">Multi-pass membrane protein</topology>
    </subcellularLocation>
</comment>
<dbReference type="InterPro" id="IPR050291">
    <property type="entry name" value="CDF_Transporter"/>
</dbReference>